<dbReference type="InterPro" id="IPR030559">
    <property type="entry name" value="PolZ_Rev3"/>
</dbReference>
<dbReference type="GO" id="GO:0042276">
    <property type="term" value="P:error-prone translesion synthesis"/>
    <property type="evidence" value="ECO:0007669"/>
    <property type="project" value="TreeGrafter"/>
</dbReference>
<dbReference type="InterPro" id="IPR042087">
    <property type="entry name" value="DNA_pol_B_thumb"/>
</dbReference>
<dbReference type="InterPro" id="IPR043502">
    <property type="entry name" value="DNA/RNA_pol_sf"/>
</dbReference>
<evidence type="ECO:0000259" key="7">
    <source>
        <dbReference type="Pfam" id="PF14260"/>
    </source>
</evidence>
<dbReference type="Pfam" id="PF14260">
    <property type="entry name" value="zf-C4pol"/>
    <property type="match status" value="1"/>
</dbReference>
<dbReference type="GeneTree" id="ENSGT00940000169521"/>
<dbReference type="SUPFAM" id="SSF56672">
    <property type="entry name" value="DNA/RNA polymerases"/>
    <property type="match status" value="1"/>
</dbReference>
<reference evidence="9" key="1">
    <citation type="submission" date="2003-08" db="EMBL/GenBank/DDBJ databases">
        <authorList>
            <person name="Birren B."/>
            <person name="Nusbaum C."/>
            <person name="Abebe A."/>
            <person name="Abouelleil A."/>
            <person name="Adekoya E."/>
            <person name="Ait-zahra M."/>
            <person name="Allen N."/>
            <person name="Allen T."/>
            <person name="An P."/>
            <person name="Anderson M."/>
            <person name="Anderson S."/>
            <person name="Arachchi H."/>
            <person name="Armbruster J."/>
            <person name="Bachantsang P."/>
            <person name="Baldwin J."/>
            <person name="Barry A."/>
            <person name="Bayul T."/>
            <person name="Blitshsteyn B."/>
            <person name="Bloom T."/>
            <person name="Blye J."/>
            <person name="Boguslavskiy L."/>
            <person name="Borowsky M."/>
            <person name="Boukhgalter B."/>
            <person name="Brunache A."/>
            <person name="Butler J."/>
            <person name="Calixte N."/>
            <person name="Calvo S."/>
            <person name="Camarata J."/>
            <person name="Campo K."/>
            <person name="Chang J."/>
            <person name="Cheshatsang Y."/>
            <person name="Citroen M."/>
            <person name="Collymore A."/>
            <person name="Considine T."/>
            <person name="Cook A."/>
            <person name="Cooke P."/>
            <person name="Corum B."/>
            <person name="Cuomo C."/>
            <person name="David R."/>
            <person name="Dawoe T."/>
            <person name="Degray S."/>
            <person name="Dodge S."/>
            <person name="Dooley K."/>
            <person name="Dorje P."/>
            <person name="Dorjee K."/>
            <person name="Dorris L."/>
            <person name="Duffey N."/>
            <person name="Dupes A."/>
            <person name="Elkins T."/>
            <person name="Engels R."/>
            <person name="Erickson J."/>
            <person name="Farina A."/>
            <person name="Faro S."/>
            <person name="Ferreira P."/>
            <person name="Fischer H."/>
            <person name="Fitzgerald M."/>
            <person name="Foley K."/>
            <person name="Gage D."/>
            <person name="Galagan J."/>
            <person name="Gearin G."/>
            <person name="Gnerre S."/>
            <person name="Gnirke A."/>
            <person name="Goyette A."/>
            <person name="Graham J."/>
            <person name="Grandbois E."/>
            <person name="Gyaltsen K."/>
            <person name="Hafez N."/>
            <person name="Hagopian D."/>
            <person name="Hagos B."/>
            <person name="Hall J."/>
            <person name="Hatcher B."/>
            <person name="Heller A."/>
            <person name="Higgins H."/>
            <person name="Honan T."/>
            <person name="Horn A."/>
            <person name="Houde N."/>
            <person name="Hughes L."/>
            <person name="Hulme W."/>
            <person name="Husby E."/>
            <person name="Iliev I."/>
            <person name="Jaffe D."/>
            <person name="Jones C."/>
            <person name="Kamal M."/>
            <person name="Kamat A."/>
            <person name="Kamvysselis M."/>
            <person name="Karlsson E."/>
            <person name="Kells C."/>
            <person name="Kieu A."/>
            <person name="Kisner P."/>
            <person name="Kodira C."/>
            <person name="Kulbokas E."/>
            <person name="Labutti K."/>
            <person name="Lama D."/>
            <person name="Landers T."/>
            <person name="Leger J."/>
            <person name="Levine S."/>
            <person name="Lewis D."/>
            <person name="Lewis T."/>
            <person name="Lindblad-toh K."/>
            <person name="Liu X."/>
            <person name="Lokyitsang T."/>
            <person name="Lokyitsang Y."/>
            <person name="Lucien O."/>
            <person name="Lui A."/>
            <person name="Ma L.J."/>
            <person name="Mabbitt R."/>
            <person name="Macdonald J."/>
            <person name="Maclean C."/>
            <person name="Major J."/>
            <person name="Manning J."/>
            <person name="Marabella R."/>
            <person name="Maru K."/>
            <person name="Matthews C."/>
            <person name="Mauceli E."/>
            <person name="Mccarthy M."/>
            <person name="Mcdonough S."/>
            <person name="Mcghee T."/>
            <person name="Meldrim J."/>
            <person name="Meneus L."/>
            <person name="Mesirov J."/>
            <person name="Mihalev A."/>
            <person name="Mihova T."/>
            <person name="Mikkelsen T."/>
            <person name="Mlenga V."/>
            <person name="Moru K."/>
            <person name="Mozes J."/>
            <person name="Mulrain L."/>
            <person name="Munson G."/>
            <person name="Naylor J."/>
            <person name="Newes C."/>
            <person name="Nguyen C."/>
            <person name="Nguyen N."/>
            <person name="Nguyen T."/>
            <person name="Nicol R."/>
            <person name="Nielsen C."/>
            <person name="Nizzari M."/>
            <person name="Norbu C."/>
            <person name="Norbu N."/>
            <person name="O'donnell P."/>
            <person name="Okoawo O."/>
            <person name="O'leary S."/>
            <person name="Omotosho B."/>
            <person name="O'neill K."/>
            <person name="Osman S."/>
            <person name="Parker S."/>
            <person name="Perrin D."/>
            <person name="Phunkhang P."/>
            <person name="Piqani B."/>
            <person name="Purcell S."/>
            <person name="Rachupka T."/>
            <person name="Ramasamy U."/>
            <person name="Rameau R."/>
            <person name="Ray V."/>
            <person name="Raymond C."/>
            <person name="Retta R."/>
            <person name="Richardson S."/>
            <person name="Rise C."/>
            <person name="Rodriguez J."/>
            <person name="Rogers J."/>
            <person name="Rogov P."/>
            <person name="Rutman M."/>
            <person name="Schupbach R."/>
            <person name="Seaman C."/>
            <person name="Settipalli S."/>
            <person name="Sharpe T."/>
            <person name="Sheridan J."/>
            <person name="Sherpa N."/>
            <person name="Shi J."/>
            <person name="Smirnov S."/>
            <person name="Smith C."/>
            <person name="Sougnez C."/>
            <person name="Spencer B."/>
            <person name="Stalker J."/>
            <person name="Stange-thomann N."/>
            <person name="Stavropoulos S."/>
            <person name="Stetson K."/>
            <person name="Stone C."/>
            <person name="Stone S."/>
            <person name="Stubbs M."/>
            <person name="Talamas J."/>
            <person name="Tchuinga P."/>
            <person name="Tenzing P."/>
            <person name="Tesfaye S."/>
            <person name="Theodore J."/>
            <person name="Thoulutsang Y."/>
            <person name="Topham K."/>
            <person name="Towey S."/>
            <person name="Tsamla T."/>
            <person name="Tsomo N."/>
            <person name="Vallee D."/>
            <person name="Vassiliev H."/>
            <person name="Venkataraman V."/>
            <person name="Vinson J."/>
            <person name="Vo A."/>
            <person name="Wade C."/>
            <person name="Wang S."/>
            <person name="Wangchuk T."/>
            <person name="Wangdi T."/>
            <person name="Whittaker C."/>
            <person name="Wilkinson J."/>
            <person name="Wu Y."/>
            <person name="Wyman D."/>
            <person name="Yadav S."/>
            <person name="Yang S."/>
            <person name="Yang X."/>
            <person name="Yeager S."/>
            <person name="Yee E."/>
            <person name="Young G."/>
            <person name="Zainoun J."/>
            <person name="Zembeck L."/>
            <person name="Zimmer A."/>
            <person name="Zody M."/>
            <person name="Lander E."/>
        </authorList>
    </citation>
    <scope>NUCLEOTIDE SEQUENCE [LARGE SCALE GENOMIC DNA]</scope>
</reference>
<evidence type="ECO:0000256" key="4">
    <source>
        <dbReference type="ARBA" id="ARBA00022932"/>
    </source>
</evidence>
<evidence type="ECO:0000313" key="9">
    <source>
        <dbReference type="Proteomes" id="UP000007875"/>
    </source>
</evidence>
<dbReference type="InterPro" id="IPR017964">
    <property type="entry name" value="DNA-dir_DNA_pol_B_CS"/>
</dbReference>
<feature type="domain" description="DNA-directed DNA polymerase family B multifunctional" evidence="6">
    <location>
        <begin position="2"/>
        <end position="225"/>
    </location>
</feature>
<dbReference type="InterPro" id="IPR025687">
    <property type="entry name" value="Znf-C4pol"/>
</dbReference>
<evidence type="ECO:0000256" key="2">
    <source>
        <dbReference type="ARBA" id="ARBA00022679"/>
    </source>
</evidence>
<evidence type="ECO:0000256" key="5">
    <source>
        <dbReference type="ARBA" id="ARBA00049244"/>
    </source>
</evidence>
<dbReference type="GO" id="GO:0000166">
    <property type="term" value="F:nucleotide binding"/>
    <property type="evidence" value="ECO:0007669"/>
    <property type="project" value="InterPro"/>
</dbReference>
<feature type="domain" description="C4-type zinc-finger of DNA polymerase delta" evidence="7">
    <location>
        <begin position="269"/>
        <end position="337"/>
    </location>
</feature>
<dbReference type="GO" id="GO:0000724">
    <property type="term" value="P:double-strand break repair via homologous recombination"/>
    <property type="evidence" value="ECO:0007669"/>
    <property type="project" value="TreeGrafter"/>
</dbReference>
<dbReference type="PANTHER" id="PTHR45812">
    <property type="entry name" value="DNA POLYMERASE ZETA CATALYTIC SUBUNIT"/>
    <property type="match status" value="1"/>
</dbReference>
<proteinExistence type="predicted"/>
<dbReference type="Ensembl" id="ENSCSAVT00000018247.1">
    <property type="protein sequence ID" value="ENSCSAVP00000018050.1"/>
    <property type="gene ID" value="ENSCSAVG00000010624.1"/>
</dbReference>
<dbReference type="EC" id="2.7.7.7" evidence="1"/>
<dbReference type="GO" id="GO:0005634">
    <property type="term" value="C:nucleus"/>
    <property type="evidence" value="ECO:0007669"/>
    <property type="project" value="TreeGrafter"/>
</dbReference>
<reference evidence="8" key="2">
    <citation type="submission" date="2025-08" db="UniProtKB">
        <authorList>
            <consortium name="Ensembl"/>
        </authorList>
    </citation>
    <scope>IDENTIFICATION</scope>
</reference>
<evidence type="ECO:0000256" key="1">
    <source>
        <dbReference type="ARBA" id="ARBA00012417"/>
    </source>
</evidence>
<dbReference type="FunFam" id="1.10.132.60:FF:000005">
    <property type="entry name" value="Putative DNA polymerase zeta catalytic subunit"/>
    <property type="match status" value="1"/>
</dbReference>
<evidence type="ECO:0000313" key="8">
    <source>
        <dbReference type="Ensembl" id="ENSCSAVP00000018050.1"/>
    </source>
</evidence>
<dbReference type="Proteomes" id="UP000007875">
    <property type="component" value="Unassembled WGS sequence"/>
</dbReference>
<dbReference type="OMA" id="NVSCRVW"/>
<keyword evidence="4" id="KW-0239">DNA-directed DNA polymerase</keyword>
<dbReference type="InterPro" id="IPR006134">
    <property type="entry name" value="DNA-dir_DNA_pol_B_multi_dom"/>
</dbReference>
<keyword evidence="9" id="KW-1185">Reference proteome</keyword>
<evidence type="ECO:0000256" key="3">
    <source>
        <dbReference type="ARBA" id="ARBA00022695"/>
    </source>
</evidence>
<dbReference type="PANTHER" id="PTHR45812:SF1">
    <property type="entry name" value="DNA POLYMERASE ZETA CATALYTIC SUBUNIT"/>
    <property type="match status" value="1"/>
</dbReference>
<dbReference type="Gene3D" id="3.90.1600.10">
    <property type="entry name" value="Palm domain of DNA polymerase"/>
    <property type="match status" value="1"/>
</dbReference>
<dbReference type="AlphaFoldDB" id="H2ZKD4"/>
<keyword evidence="2" id="KW-0808">Transferase</keyword>
<dbReference type="PROSITE" id="PS00116">
    <property type="entry name" value="DNA_POLYMERASE_B"/>
    <property type="match status" value="1"/>
</dbReference>
<dbReference type="GO" id="GO:0016035">
    <property type="term" value="C:zeta DNA polymerase complex"/>
    <property type="evidence" value="ECO:0007669"/>
    <property type="project" value="InterPro"/>
</dbReference>
<dbReference type="Pfam" id="PF00136">
    <property type="entry name" value="DNA_pol_B"/>
    <property type="match status" value="1"/>
</dbReference>
<name>H2ZKD4_CIOSA</name>
<comment type="catalytic activity">
    <reaction evidence="5">
        <text>DNA(n) + a 2'-deoxyribonucleoside 5'-triphosphate = DNA(n+1) + diphosphate</text>
        <dbReference type="Rhea" id="RHEA:22508"/>
        <dbReference type="Rhea" id="RHEA-COMP:17339"/>
        <dbReference type="Rhea" id="RHEA-COMP:17340"/>
        <dbReference type="ChEBI" id="CHEBI:33019"/>
        <dbReference type="ChEBI" id="CHEBI:61560"/>
        <dbReference type="ChEBI" id="CHEBI:173112"/>
        <dbReference type="EC" id="2.7.7.7"/>
    </reaction>
</comment>
<accession>H2ZKD4</accession>
<dbReference type="Gene3D" id="1.10.132.60">
    <property type="entry name" value="DNA polymerase family B, C-terminal domain"/>
    <property type="match status" value="1"/>
</dbReference>
<sequence>GRVVYGDTDSMFIALKPGTSKKEAFRIGRDIVTEVTNANPRPIKLKLEKIYQPCILQTKKRYVGYAYETEDQVEPTFDAKGIETVRRDGCPAVSKILEKSLRLLFESRDVSKVKSYVGKQCSKLMEGTANTQDCTIAKEYRGAKYYKPGAIVPALVLARKMVAMDKRSEPRVGERVPYVIVHGAPGTPLYQLCHPPQDLLGDLGLRLNGTYYITKMVLPALDRMMSLLGVDVFQWLRELPRTRRLIQHPKGDNELTSATISQYFESKHCLLCAALSKQFCPRCLSRENITAVKLMMQSRALERKKAKIDQLCMHCTGSPSEHLIKCICLDCPVLYKRFKIKMDETRATTIRRILSTH</sequence>
<protein>
    <recommendedName>
        <fullName evidence="1">DNA-directed DNA polymerase</fullName>
        <ecNumber evidence="1">2.7.7.7</ecNumber>
    </recommendedName>
</protein>
<dbReference type="GO" id="GO:0003677">
    <property type="term" value="F:DNA binding"/>
    <property type="evidence" value="ECO:0007669"/>
    <property type="project" value="InterPro"/>
</dbReference>
<dbReference type="InterPro" id="IPR023211">
    <property type="entry name" value="DNA_pol_palm_dom_sf"/>
</dbReference>
<organism evidence="8 9">
    <name type="scientific">Ciona savignyi</name>
    <name type="common">Pacific transparent sea squirt</name>
    <dbReference type="NCBI Taxonomy" id="51511"/>
    <lineage>
        <taxon>Eukaryota</taxon>
        <taxon>Metazoa</taxon>
        <taxon>Chordata</taxon>
        <taxon>Tunicata</taxon>
        <taxon>Ascidiacea</taxon>
        <taxon>Phlebobranchia</taxon>
        <taxon>Cionidae</taxon>
        <taxon>Ciona</taxon>
    </lineage>
</organism>
<reference evidence="8" key="3">
    <citation type="submission" date="2025-09" db="UniProtKB">
        <authorList>
            <consortium name="Ensembl"/>
        </authorList>
    </citation>
    <scope>IDENTIFICATION</scope>
</reference>
<keyword evidence="3" id="KW-0548">Nucleotidyltransferase</keyword>
<evidence type="ECO:0000259" key="6">
    <source>
        <dbReference type="Pfam" id="PF00136"/>
    </source>
</evidence>
<dbReference type="GO" id="GO:0003887">
    <property type="term" value="F:DNA-directed DNA polymerase activity"/>
    <property type="evidence" value="ECO:0007669"/>
    <property type="project" value="UniProtKB-KW"/>
</dbReference>